<sequence>MTRALARLGDKTTSGGYIATATSTITEERKIALLGDTAYCPKDTCNGFFEINGTAYHFAENHPCVATGDQVLCNCKSNQVLGSTTIWAEDASDNPFEEHQKRAAEWPINKAIAAAAALSALPVFAKSCLRGDGCTEAGTDQESIDNFGHAGYYRATPQAEQPEEEPVQHAQAAKKHKPAEPTPLPEDNRPWYKRLFSSSDTTKAAATAGMATARAATTTGIAPGAAIEAGYAALQKIGGNLSTAGRWIAPNPTTVFLFGMFYSPKLNSGEQDYIDRMRLEQAARNKEDVPTRVRFRWEADQYGTMRPKGFHVSARGGQDKVPVRMLQKNTTTGNYEFWEDGANKPTIVWTPDDPGYASPSNTGNQDNVYIPPNVLVYPESEINSPWSTETPAPGERPFRDYILVHPTGTFDPIYVYLSKNPNDPIWTKTKTSEPVENAYGHWVKHGHEFEDNSFNNSKEYVNATHDFVRTPPAGTLTKVRQNGDVMYYHPATNTFSVKTKDGVPKTMFKPKGGMEYWEKQK</sequence>
<dbReference type="InterPro" id="IPR016128">
    <property type="entry name" value="Pyosin/cloacin_T_dom"/>
</dbReference>
<evidence type="ECO:0000256" key="2">
    <source>
        <dbReference type="ARBA" id="ARBA00023022"/>
    </source>
</evidence>
<evidence type="ECO:0000256" key="1">
    <source>
        <dbReference type="ARBA" id="ARBA00022529"/>
    </source>
</evidence>
<organism evidence="6 7">
    <name type="scientific">Enterobacter pseudoroggenkampii</name>
    <dbReference type="NCBI Taxonomy" id="2996112"/>
    <lineage>
        <taxon>Bacteria</taxon>
        <taxon>Pseudomonadati</taxon>
        <taxon>Pseudomonadota</taxon>
        <taxon>Gammaproteobacteria</taxon>
        <taxon>Enterobacterales</taxon>
        <taxon>Enterobacteriaceae</taxon>
        <taxon>Enterobacter</taxon>
    </lineage>
</organism>
<dbReference type="InterPro" id="IPR008727">
    <property type="entry name" value="PAAR_motif"/>
</dbReference>
<accession>A0ABT3XHD7</accession>
<dbReference type="CDD" id="cd14744">
    <property type="entry name" value="PAAR_CT_2"/>
    <property type="match status" value="1"/>
</dbReference>
<dbReference type="RefSeq" id="WP_248272465.1">
    <property type="nucleotide sequence ID" value="NZ_CP129026.1"/>
</dbReference>
<dbReference type="Pfam" id="PF06958">
    <property type="entry name" value="Pyocin_S"/>
    <property type="match status" value="1"/>
</dbReference>
<keyword evidence="2" id="KW-0044">Antibiotic</keyword>
<comment type="caution">
    <text evidence="6">The sequence shown here is derived from an EMBL/GenBank/DDBJ whole genome shotgun (WGS) entry which is preliminary data.</text>
</comment>
<proteinExistence type="predicted"/>
<evidence type="ECO:0000313" key="6">
    <source>
        <dbReference type="EMBL" id="MCX8305195.1"/>
    </source>
</evidence>
<feature type="region of interest" description="Disordered" evidence="4">
    <location>
        <begin position="157"/>
        <end position="190"/>
    </location>
</feature>
<reference evidence="6" key="1">
    <citation type="submission" date="2022-11" db="EMBL/GenBank/DDBJ databases">
        <title>The draft genomes of two Enterobacter strains.</title>
        <authorList>
            <person name="He Y."/>
            <person name="Wu S."/>
            <person name="Feng Y."/>
            <person name="Zong Z."/>
        </authorList>
    </citation>
    <scope>NUCLEOTIDE SEQUENCE</scope>
    <source>
        <strain evidence="6">155092</strain>
    </source>
</reference>
<evidence type="ECO:0000313" key="7">
    <source>
        <dbReference type="Proteomes" id="UP001163211"/>
    </source>
</evidence>
<keyword evidence="3" id="KW-0078">Bacteriocin</keyword>
<dbReference type="EMBL" id="JAPMLV010000006">
    <property type="protein sequence ID" value="MCX8305195.1"/>
    <property type="molecule type" value="Genomic_DNA"/>
</dbReference>
<dbReference type="SUPFAM" id="SSF69369">
    <property type="entry name" value="Cloacin translocation domain"/>
    <property type="match status" value="1"/>
</dbReference>
<protein>
    <submittedName>
        <fullName evidence="6">S-type pyocin domain-containing protein</fullName>
    </submittedName>
</protein>
<evidence type="ECO:0000256" key="4">
    <source>
        <dbReference type="SAM" id="MobiDB-lite"/>
    </source>
</evidence>
<dbReference type="InterPro" id="IPR036302">
    <property type="entry name" value="Pyosin/cloacin_T_dom_sf"/>
</dbReference>
<keyword evidence="7" id="KW-1185">Reference proteome</keyword>
<gene>
    <name evidence="6" type="ORF">OTG14_19825</name>
</gene>
<evidence type="ECO:0000259" key="5">
    <source>
        <dbReference type="Pfam" id="PF06958"/>
    </source>
</evidence>
<keyword evidence="1" id="KW-0929">Antimicrobial</keyword>
<dbReference type="Proteomes" id="UP001163211">
    <property type="component" value="Unassembled WGS sequence"/>
</dbReference>
<dbReference type="Pfam" id="PF05488">
    <property type="entry name" value="PAAR_motif"/>
    <property type="match status" value="1"/>
</dbReference>
<feature type="domain" description="Pyosin/cloacin translocation" evidence="5">
    <location>
        <begin position="279"/>
        <end position="416"/>
    </location>
</feature>
<name>A0ABT3XHD7_9ENTR</name>
<evidence type="ECO:0000256" key="3">
    <source>
        <dbReference type="ARBA" id="ARBA00023048"/>
    </source>
</evidence>